<name>A0AAV1DEG2_OLDCO</name>
<dbReference type="AlphaFoldDB" id="A0AAV1DEG2"/>
<evidence type="ECO:0000256" key="15">
    <source>
        <dbReference type="ARBA" id="ARBA00024347"/>
    </source>
</evidence>
<dbReference type="GO" id="GO:1990404">
    <property type="term" value="F:NAD+-protein mono-ADP-ribosyltransferase activity"/>
    <property type="evidence" value="ECO:0007669"/>
    <property type="project" value="TreeGrafter"/>
</dbReference>
<dbReference type="GO" id="GO:0005730">
    <property type="term" value="C:nucleolus"/>
    <property type="evidence" value="ECO:0007669"/>
    <property type="project" value="TreeGrafter"/>
</dbReference>
<evidence type="ECO:0000259" key="20">
    <source>
        <dbReference type="PROSITE" id="PS50800"/>
    </source>
</evidence>
<reference evidence="24" key="1">
    <citation type="submission" date="2023-03" db="EMBL/GenBank/DDBJ databases">
        <authorList>
            <person name="Julca I."/>
        </authorList>
    </citation>
    <scope>NUCLEOTIDE SEQUENCE</scope>
</reference>
<evidence type="ECO:0000313" key="24">
    <source>
        <dbReference type="EMBL" id="CAI9105414.1"/>
    </source>
</evidence>
<evidence type="ECO:0000256" key="5">
    <source>
        <dbReference type="ARBA" id="ARBA00022679"/>
    </source>
</evidence>
<evidence type="ECO:0000256" key="12">
    <source>
        <dbReference type="ARBA" id="ARBA00023027"/>
    </source>
</evidence>
<evidence type="ECO:0000256" key="2">
    <source>
        <dbReference type="ARBA" id="ARBA00000459"/>
    </source>
</evidence>
<dbReference type="PROSITE" id="PS51060">
    <property type="entry name" value="PARP_ALPHA_HD"/>
    <property type="match status" value="1"/>
</dbReference>
<feature type="compositionally biased region" description="Basic and acidic residues" evidence="19">
    <location>
        <begin position="7"/>
        <end position="17"/>
    </location>
</feature>
<protein>
    <recommendedName>
        <fullName evidence="18">Poly [ADP-ribose] polymerase</fullName>
        <shortName evidence="18">PARP</shortName>
        <ecNumber evidence="18">2.4.2.-</ecNumber>
    </recommendedName>
</protein>
<dbReference type="InterPro" id="IPR004102">
    <property type="entry name" value="Poly(ADP-ribose)pol_reg_dom"/>
</dbReference>
<evidence type="ECO:0000256" key="4">
    <source>
        <dbReference type="ARBA" id="ARBA00022676"/>
    </source>
</evidence>
<dbReference type="Pfam" id="PF02037">
    <property type="entry name" value="SAP"/>
    <property type="match status" value="1"/>
</dbReference>
<dbReference type="Gene3D" id="1.20.142.10">
    <property type="entry name" value="Poly(ADP-ribose) polymerase, regulatory domain"/>
    <property type="match status" value="1"/>
</dbReference>
<evidence type="ECO:0000259" key="23">
    <source>
        <dbReference type="PROSITE" id="PS51977"/>
    </source>
</evidence>
<dbReference type="SMART" id="SM00513">
    <property type="entry name" value="SAP"/>
    <property type="match status" value="2"/>
</dbReference>
<keyword evidence="9" id="KW-0013">ADP-ribosylation</keyword>
<evidence type="ECO:0000256" key="1">
    <source>
        <dbReference type="ARBA" id="ARBA00000438"/>
    </source>
</evidence>
<feature type="domain" description="PARP catalytic" evidence="21">
    <location>
        <begin position="406"/>
        <end position="660"/>
    </location>
</feature>
<comment type="catalytic activity">
    <reaction evidence="2">
        <text>L-glutamyl-[protein] + NAD(+) = 5-O-(ADP-D-ribosyl)-L-glutamyl-[protein] + nicotinamide</text>
        <dbReference type="Rhea" id="RHEA:58224"/>
        <dbReference type="Rhea" id="RHEA-COMP:10208"/>
        <dbReference type="Rhea" id="RHEA-COMP:15089"/>
        <dbReference type="ChEBI" id="CHEBI:17154"/>
        <dbReference type="ChEBI" id="CHEBI:29973"/>
        <dbReference type="ChEBI" id="CHEBI:57540"/>
        <dbReference type="ChEBI" id="CHEBI:142540"/>
    </reaction>
</comment>
<dbReference type="FunFam" id="3.90.228.10:FF:000002">
    <property type="entry name" value="Poly [ADP-ribose] polymerase"/>
    <property type="match status" value="1"/>
</dbReference>
<feature type="region of interest" description="Disordered" evidence="19">
    <location>
        <begin position="108"/>
        <end position="133"/>
    </location>
</feature>
<gene>
    <name evidence="24" type="ORF">OLC1_LOCUS14117</name>
</gene>
<evidence type="ECO:0000256" key="18">
    <source>
        <dbReference type="RuleBase" id="RU362114"/>
    </source>
</evidence>
<evidence type="ECO:0000259" key="21">
    <source>
        <dbReference type="PROSITE" id="PS51059"/>
    </source>
</evidence>
<dbReference type="GO" id="GO:0003677">
    <property type="term" value="F:DNA binding"/>
    <property type="evidence" value="ECO:0007669"/>
    <property type="project" value="UniProtKB-KW"/>
</dbReference>
<feature type="region of interest" description="Disordered" evidence="19">
    <location>
        <begin position="1"/>
        <end position="83"/>
    </location>
</feature>
<evidence type="ECO:0000313" key="25">
    <source>
        <dbReference type="Proteomes" id="UP001161247"/>
    </source>
</evidence>
<dbReference type="SUPFAM" id="SSF142921">
    <property type="entry name" value="WGR domain-like"/>
    <property type="match status" value="1"/>
</dbReference>
<accession>A0AAV1DEG2</accession>
<evidence type="ECO:0000256" key="7">
    <source>
        <dbReference type="ARBA" id="ARBA00022723"/>
    </source>
</evidence>
<dbReference type="FunFam" id="2.20.140.10:FF:000001">
    <property type="entry name" value="Poly [ADP-ribose] polymerase"/>
    <property type="match status" value="1"/>
</dbReference>
<comment type="catalytic activity">
    <reaction evidence="17">
        <text>NAD(+) + (ADP-D-ribosyl)n-acceptor = nicotinamide + (ADP-D-ribosyl)n+1-acceptor + H(+).</text>
        <dbReference type="EC" id="2.4.2.30"/>
    </reaction>
</comment>
<keyword evidence="14" id="KW-0539">Nucleus</keyword>
<dbReference type="InterPro" id="IPR050800">
    <property type="entry name" value="ARTD/PARP"/>
</dbReference>
<dbReference type="InterPro" id="IPR036930">
    <property type="entry name" value="WGR_dom_sf"/>
</dbReference>
<evidence type="ECO:0000256" key="6">
    <source>
        <dbReference type="ARBA" id="ARBA00022695"/>
    </source>
</evidence>
<comment type="similarity">
    <text evidence="15">Belongs to the ARTD/PARP family.</text>
</comment>
<dbReference type="Proteomes" id="UP001161247">
    <property type="component" value="Chromosome 5"/>
</dbReference>
<keyword evidence="10" id="KW-0863">Zinc-finger</keyword>
<evidence type="ECO:0000256" key="13">
    <source>
        <dbReference type="ARBA" id="ARBA00023125"/>
    </source>
</evidence>
<dbReference type="Gene3D" id="1.10.720.30">
    <property type="entry name" value="SAP domain"/>
    <property type="match status" value="2"/>
</dbReference>
<evidence type="ECO:0000256" key="19">
    <source>
        <dbReference type="SAM" id="MobiDB-lite"/>
    </source>
</evidence>
<dbReference type="Pfam" id="PF05406">
    <property type="entry name" value="WGR"/>
    <property type="match status" value="1"/>
</dbReference>
<dbReference type="CDD" id="cd08002">
    <property type="entry name" value="WGR_PARP3_like"/>
    <property type="match status" value="1"/>
</dbReference>
<comment type="catalytic activity">
    <reaction evidence="1">
        <text>L-aspartyl-[protein] + NAD(+) = 4-O-(ADP-D-ribosyl)-L-aspartyl-[protein] + nicotinamide</text>
        <dbReference type="Rhea" id="RHEA:54424"/>
        <dbReference type="Rhea" id="RHEA-COMP:9867"/>
        <dbReference type="Rhea" id="RHEA-COMP:13832"/>
        <dbReference type="ChEBI" id="CHEBI:17154"/>
        <dbReference type="ChEBI" id="CHEBI:29961"/>
        <dbReference type="ChEBI" id="CHEBI:57540"/>
        <dbReference type="ChEBI" id="CHEBI:138102"/>
    </reaction>
</comment>
<dbReference type="GO" id="GO:0016779">
    <property type="term" value="F:nucleotidyltransferase activity"/>
    <property type="evidence" value="ECO:0007669"/>
    <property type="project" value="UniProtKB-KW"/>
</dbReference>
<keyword evidence="6" id="KW-0548">Nucleotidyltransferase</keyword>
<dbReference type="Gene3D" id="3.90.228.10">
    <property type="match status" value="1"/>
</dbReference>
<evidence type="ECO:0000259" key="22">
    <source>
        <dbReference type="PROSITE" id="PS51060"/>
    </source>
</evidence>
<dbReference type="PROSITE" id="PS50800">
    <property type="entry name" value="SAP"/>
    <property type="match status" value="2"/>
</dbReference>
<dbReference type="EMBL" id="OX459122">
    <property type="protein sequence ID" value="CAI9105414.1"/>
    <property type="molecule type" value="Genomic_DNA"/>
</dbReference>
<sequence>MATQQLKVDELRSELSKRGLSTTGTKPTLVRRLEAAIKAEEEEEKDVKKTSRKRQRDDEGSGVSDHGSQKLKPTEEDLKKMSVKELREQANLQGVLATGSKKELLERLISDADGNPAKTDKEEEKEEKKQKQVTATKKGAAVLDQCIPDEIKSTYHVLQQGDDIYDATLNQTNVGDNNNKFYIIQVLESDAGGRFMVFNRWGRVGSKGQNKLSGPYTSKEEAIDEFVSKFHGKTKNYWHHRHEFVAHPKSYTWLEMDYNETGQESVQETSAPKRDVQPRETQLEARVAKFISLICSISMMKQQMLEIGYNAEKLPLGKLSKSTILKGYDVLKRIADVIGQSNRTTLEQLSGEFYTVIPHDFGYKKMREFVIDTPQKLKAKLEMVEALGEIEVATKLLEDVNSMEEDSLYYQYQRLHCELNPIEVGSDEYIMIEKYMKNTHAKTHSNYSVDIVQVFRASREGEAERFNKFSTTGNRMLLWHGSRLTNWAGILSQGLRIAPPEAPVTGYMFGKGVYFADMFSKSANYCYTSHSATAGVLLLCEVALGDMVELVNADYNADKLPQGKLSTKGVGQTAPDLSEAQVLDDNVIVPLGRPKEQRSTRVWLLFSVSFDNFYVKSYKQTFLLSCFLLQASLLYNEYIVYNVEQIKMRYILHVNFNYRR</sequence>
<evidence type="ECO:0000256" key="11">
    <source>
        <dbReference type="ARBA" id="ARBA00022833"/>
    </source>
</evidence>
<evidence type="ECO:0000256" key="16">
    <source>
        <dbReference type="ARBA" id="ARBA00024945"/>
    </source>
</evidence>
<evidence type="ECO:0000256" key="3">
    <source>
        <dbReference type="ARBA" id="ARBA00004123"/>
    </source>
</evidence>
<dbReference type="InterPro" id="IPR036361">
    <property type="entry name" value="SAP_dom_sf"/>
</dbReference>
<dbReference type="InterPro" id="IPR012317">
    <property type="entry name" value="Poly(ADP-ribose)pol_cat_dom"/>
</dbReference>
<dbReference type="GO" id="GO:0070212">
    <property type="term" value="P:protein poly-ADP-ribosylation"/>
    <property type="evidence" value="ECO:0007669"/>
    <property type="project" value="TreeGrafter"/>
</dbReference>
<feature type="domain" description="PARP alpha-helical" evidence="22">
    <location>
        <begin position="280"/>
        <end position="398"/>
    </location>
</feature>
<dbReference type="SUPFAM" id="SSF47587">
    <property type="entry name" value="Domain of poly(ADP-ribose) polymerase"/>
    <property type="match status" value="1"/>
</dbReference>
<dbReference type="FunFam" id="1.20.142.10:FF:000002">
    <property type="entry name" value="Poly [ADP-ribose] polymerase"/>
    <property type="match status" value="1"/>
</dbReference>
<evidence type="ECO:0000256" key="10">
    <source>
        <dbReference type="ARBA" id="ARBA00022771"/>
    </source>
</evidence>
<dbReference type="GO" id="GO:0008270">
    <property type="term" value="F:zinc ion binding"/>
    <property type="evidence" value="ECO:0007669"/>
    <property type="project" value="UniProtKB-KW"/>
</dbReference>
<keyword evidence="25" id="KW-1185">Reference proteome</keyword>
<keyword evidence="13" id="KW-0238">DNA-binding</keyword>
<dbReference type="SUPFAM" id="SSF68906">
    <property type="entry name" value="SAP domain"/>
    <property type="match status" value="1"/>
</dbReference>
<feature type="compositionally biased region" description="Basic and acidic residues" evidence="19">
    <location>
        <begin position="72"/>
        <end position="83"/>
    </location>
</feature>
<dbReference type="CDD" id="cd01437">
    <property type="entry name" value="parp_like"/>
    <property type="match status" value="1"/>
</dbReference>
<keyword evidence="12 18" id="KW-0520">NAD</keyword>
<proteinExistence type="inferred from homology"/>
<dbReference type="GO" id="GO:0006302">
    <property type="term" value="P:double-strand break repair"/>
    <property type="evidence" value="ECO:0007669"/>
    <property type="project" value="TreeGrafter"/>
</dbReference>
<dbReference type="PROSITE" id="PS51059">
    <property type="entry name" value="PARP_CATALYTIC"/>
    <property type="match status" value="1"/>
</dbReference>
<dbReference type="Pfam" id="PF02877">
    <property type="entry name" value="PARP_reg"/>
    <property type="match status" value="1"/>
</dbReference>
<feature type="domain" description="SAP" evidence="20">
    <location>
        <begin position="78"/>
        <end position="112"/>
    </location>
</feature>
<feature type="compositionally biased region" description="Basic and acidic residues" evidence="19">
    <location>
        <begin position="31"/>
        <end position="59"/>
    </location>
</feature>
<evidence type="ECO:0000256" key="8">
    <source>
        <dbReference type="ARBA" id="ARBA00022737"/>
    </source>
</evidence>
<evidence type="ECO:0000256" key="9">
    <source>
        <dbReference type="ARBA" id="ARBA00022765"/>
    </source>
</evidence>
<dbReference type="PANTHER" id="PTHR10459">
    <property type="entry name" value="DNA LIGASE"/>
    <property type="match status" value="1"/>
</dbReference>
<comment type="subcellular location">
    <subcellularLocation>
        <location evidence="3">Nucleus</location>
    </subcellularLocation>
</comment>
<keyword evidence="11" id="KW-0862">Zinc</keyword>
<dbReference type="InterPro" id="IPR003034">
    <property type="entry name" value="SAP_dom"/>
</dbReference>
<dbReference type="Pfam" id="PF00644">
    <property type="entry name" value="PARP"/>
    <property type="match status" value="1"/>
</dbReference>
<dbReference type="EC" id="2.4.2.-" evidence="18"/>
<dbReference type="InterPro" id="IPR008893">
    <property type="entry name" value="WGR_domain"/>
</dbReference>
<organism evidence="24 25">
    <name type="scientific">Oldenlandia corymbosa var. corymbosa</name>
    <dbReference type="NCBI Taxonomy" id="529605"/>
    <lineage>
        <taxon>Eukaryota</taxon>
        <taxon>Viridiplantae</taxon>
        <taxon>Streptophyta</taxon>
        <taxon>Embryophyta</taxon>
        <taxon>Tracheophyta</taxon>
        <taxon>Spermatophyta</taxon>
        <taxon>Magnoliopsida</taxon>
        <taxon>eudicotyledons</taxon>
        <taxon>Gunneridae</taxon>
        <taxon>Pentapetalae</taxon>
        <taxon>asterids</taxon>
        <taxon>lamiids</taxon>
        <taxon>Gentianales</taxon>
        <taxon>Rubiaceae</taxon>
        <taxon>Rubioideae</taxon>
        <taxon>Spermacoceae</taxon>
        <taxon>Hedyotis-Oldenlandia complex</taxon>
        <taxon>Oldenlandia</taxon>
    </lineage>
</organism>
<dbReference type="SUPFAM" id="SSF56399">
    <property type="entry name" value="ADP-ribosylation"/>
    <property type="match status" value="1"/>
</dbReference>
<dbReference type="Gene3D" id="2.20.140.10">
    <property type="entry name" value="WGR domain"/>
    <property type="match status" value="1"/>
</dbReference>
<dbReference type="PROSITE" id="PS51977">
    <property type="entry name" value="WGR"/>
    <property type="match status" value="1"/>
</dbReference>
<keyword evidence="8" id="KW-0677">Repeat</keyword>
<dbReference type="PANTHER" id="PTHR10459:SF60">
    <property type="entry name" value="POLY [ADP-RIBOSE] POLYMERASE 2"/>
    <property type="match status" value="1"/>
</dbReference>
<dbReference type="InterPro" id="IPR036616">
    <property type="entry name" value="Poly(ADP-ribose)pol_reg_dom_sf"/>
</dbReference>
<feature type="domain" description="WGR" evidence="23">
    <location>
        <begin position="154"/>
        <end position="251"/>
    </location>
</feature>
<evidence type="ECO:0000256" key="17">
    <source>
        <dbReference type="ARBA" id="ARBA00033987"/>
    </source>
</evidence>
<feature type="compositionally biased region" description="Basic and acidic residues" evidence="19">
    <location>
        <begin position="118"/>
        <end position="130"/>
    </location>
</feature>
<keyword evidence="5 18" id="KW-0808">Transferase</keyword>
<dbReference type="SMART" id="SM00773">
    <property type="entry name" value="WGR"/>
    <property type="match status" value="1"/>
</dbReference>
<evidence type="ECO:0000256" key="14">
    <source>
        <dbReference type="ARBA" id="ARBA00023242"/>
    </source>
</evidence>
<feature type="domain" description="SAP" evidence="20">
    <location>
        <begin position="3"/>
        <end position="37"/>
    </location>
</feature>
<comment type="function">
    <text evidence="16">Involved in the base excision repair (BER) pathway, by catalyzing the poly(ADP-ribosyl)ation of a limited number of acceptor proteins involved in chromatin architecture and in DNA metabolism. This modification follows DNA damages and appears as an obligatory step in a detection/signaling pathway leading to the reparation of DNA strand breaks.</text>
</comment>
<keyword evidence="4 18" id="KW-0328">Glycosyltransferase</keyword>
<keyword evidence="7" id="KW-0479">Metal-binding</keyword>
<dbReference type="GO" id="GO:0003950">
    <property type="term" value="F:NAD+ poly-ADP-ribosyltransferase activity"/>
    <property type="evidence" value="ECO:0007669"/>
    <property type="project" value="UniProtKB-UniRule"/>
</dbReference>